<dbReference type="STRING" id="54.SAMN02745121_02531"/>
<sequence length="125" mass="13367">MSPPQLAEALAAANELLRAHPLAAARVVATGGDSLVLEVHHCEWPPPSLPPFGRLCFAEPTYVQMPLHLEWGTTLQLFTGDVARHLPSLAPAALAGLHVFMLRAHDDSSPPAFIVAAGLRVEPTR</sequence>
<protein>
    <submittedName>
        <fullName evidence="1">Uncharacterized protein</fullName>
    </submittedName>
</protein>
<dbReference type="Proteomes" id="UP000199400">
    <property type="component" value="Unassembled WGS sequence"/>
</dbReference>
<dbReference type="RefSeq" id="WP_096329085.1">
    <property type="nucleotide sequence ID" value="NZ_FOMX01000007.1"/>
</dbReference>
<dbReference type="AlphaFoldDB" id="A0A1I1WTU4"/>
<organism evidence="1 2">
    <name type="scientific">Nannocystis exedens</name>
    <dbReference type="NCBI Taxonomy" id="54"/>
    <lineage>
        <taxon>Bacteria</taxon>
        <taxon>Pseudomonadati</taxon>
        <taxon>Myxococcota</taxon>
        <taxon>Polyangia</taxon>
        <taxon>Nannocystales</taxon>
        <taxon>Nannocystaceae</taxon>
        <taxon>Nannocystis</taxon>
    </lineage>
</organism>
<proteinExistence type="predicted"/>
<name>A0A1I1WTU4_9BACT</name>
<reference evidence="2" key="1">
    <citation type="submission" date="2016-10" db="EMBL/GenBank/DDBJ databases">
        <authorList>
            <person name="Varghese N."/>
            <person name="Submissions S."/>
        </authorList>
    </citation>
    <scope>NUCLEOTIDE SEQUENCE [LARGE SCALE GENOMIC DNA]</scope>
    <source>
        <strain evidence="2">ATCC 25963</strain>
    </source>
</reference>
<accession>A0A1I1WTU4</accession>
<evidence type="ECO:0000313" key="2">
    <source>
        <dbReference type="Proteomes" id="UP000199400"/>
    </source>
</evidence>
<evidence type="ECO:0000313" key="1">
    <source>
        <dbReference type="EMBL" id="SFD98625.1"/>
    </source>
</evidence>
<dbReference type="EMBL" id="FOMX01000007">
    <property type="protein sequence ID" value="SFD98625.1"/>
    <property type="molecule type" value="Genomic_DNA"/>
</dbReference>
<keyword evidence="2" id="KW-1185">Reference proteome</keyword>
<gene>
    <name evidence="1" type="ORF">SAMN02745121_02531</name>
</gene>